<reference evidence="1" key="1">
    <citation type="submission" date="2021-02" db="EMBL/GenBank/DDBJ databases">
        <authorList>
            <consortium name="DOE Joint Genome Institute"/>
            <person name="Ahrendt S."/>
            <person name="Looney B.P."/>
            <person name="Miyauchi S."/>
            <person name="Morin E."/>
            <person name="Drula E."/>
            <person name="Courty P.E."/>
            <person name="Chicoki N."/>
            <person name="Fauchery L."/>
            <person name="Kohler A."/>
            <person name="Kuo A."/>
            <person name="Labutti K."/>
            <person name="Pangilinan J."/>
            <person name="Lipzen A."/>
            <person name="Riley R."/>
            <person name="Andreopoulos W."/>
            <person name="He G."/>
            <person name="Johnson J."/>
            <person name="Barry K.W."/>
            <person name="Grigoriev I.V."/>
            <person name="Nagy L."/>
            <person name="Hibbett D."/>
            <person name="Henrissat B."/>
            <person name="Matheny P.B."/>
            <person name="Labbe J."/>
            <person name="Martin F."/>
        </authorList>
    </citation>
    <scope>NUCLEOTIDE SEQUENCE</scope>
    <source>
        <strain evidence="1">EC-137</strain>
    </source>
</reference>
<protein>
    <submittedName>
        <fullName evidence="1">Aspartic peptidase domain-containing protein</fullName>
    </submittedName>
</protein>
<sequence length="389" mass="41495">QGGDISYFAQVSVGTPPQTFNVTLDTGSSDLWFASSRCQTCPRDTPLLQLNMSTSLQSSTNAVTLSYGSGTVSGTLVRDTVSMGPYTVSNQTFVAVDDMKFNGFQGQISGIMGLPFESHATPLWETLVQGSQLSNSEFSFFPTRFFRTGVSVNQMDPGGVLTLGGSNSTFFTGSIEFINLPASNSSFWLQEIAALTLNGKSIVLGSANLAAIDTGTTLLGGPTTAVQNFWQQVNGAQALTGQSQGFWTFPCRTNLRASLSFGGKSWPINPADMNHGEILGSGQCLGALFDVTQGASTDNSTPSWIVGDTFLKNVYTVFRTNPAAVGFAELSDAAIGLSRTSSVLLYAASLRPPSDLSGLTGNDSVRPELWIEQQPWRCSYVRRLKLCPP</sequence>
<dbReference type="EMBL" id="MU273538">
    <property type="protein sequence ID" value="KAI0032718.1"/>
    <property type="molecule type" value="Genomic_DNA"/>
</dbReference>
<feature type="non-terminal residue" evidence="1">
    <location>
        <position position="1"/>
    </location>
</feature>
<dbReference type="Proteomes" id="UP000814128">
    <property type="component" value="Unassembled WGS sequence"/>
</dbReference>
<accession>A0ACB8QMA0</accession>
<evidence type="ECO:0000313" key="2">
    <source>
        <dbReference type="Proteomes" id="UP000814128"/>
    </source>
</evidence>
<proteinExistence type="predicted"/>
<keyword evidence="2" id="KW-1185">Reference proteome</keyword>
<comment type="caution">
    <text evidence="1">The sequence shown here is derived from an EMBL/GenBank/DDBJ whole genome shotgun (WGS) entry which is preliminary data.</text>
</comment>
<evidence type="ECO:0000313" key="1">
    <source>
        <dbReference type="EMBL" id="KAI0032718.1"/>
    </source>
</evidence>
<gene>
    <name evidence="1" type="ORF">K488DRAFT_49328</name>
</gene>
<organism evidence="1 2">
    <name type="scientific">Vararia minispora EC-137</name>
    <dbReference type="NCBI Taxonomy" id="1314806"/>
    <lineage>
        <taxon>Eukaryota</taxon>
        <taxon>Fungi</taxon>
        <taxon>Dikarya</taxon>
        <taxon>Basidiomycota</taxon>
        <taxon>Agaricomycotina</taxon>
        <taxon>Agaricomycetes</taxon>
        <taxon>Russulales</taxon>
        <taxon>Lachnocladiaceae</taxon>
        <taxon>Vararia</taxon>
    </lineage>
</organism>
<name>A0ACB8QMA0_9AGAM</name>
<reference evidence="1" key="2">
    <citation type="journal article" date="2022" name="New Phytol.">
        <title>Evolutionary transition to the ectomycorrhizal habit in the genomes of a hyperdiverse lineage of mushroom-forming fungi.</title>
        <authorList>
            <person name="Looney B."/>
            <person name="Miyauchi S."/>
            <person name="Morin E."/>
            <person name="Drula E."/>
            <person name="Courty P.E."/>
            <person name="Kohler A."/>
            <person name="Kuo A."/>
            <person name="LaButti K."/>
            <person name="Pangilinan J."/>
            <person name="Lipzen A."/>
            <person name="Riley R."/>
            <person name="Andreopoulos W."/>
            <person name="He G."/>
            <person name="Johnson J."/>
            <person name="Nolan M."/>
            <person name="Tritt A."/>
            <person name="Barry K.W."/>
            <person name="Grigoriev I.V."/>
            <person name="Nagy L.G."/>
            <person name="Hibbett D."/>
            <person name="Henrissat B."/>
            <person name="Matheny P.B."/>
            <person name="Labbe J."/>
            <person name="Martin F.M."/>
        </authorList>
    </citation>
    <scope>NUCLEOTIDE SEQUENCE</scope>
    <source>
        <strain evidence="1">EC-137</strain>
    </source>
</reference>